<protein>
    <submittedName>
        <fullName evidence="2">Uncharacterized protein</fullName>
    </submittedName>
</protein>
<keyword evidence="1" id="KW-0472">Membrane</keyword>
<proteinExistence type="predicted"/>
<feature type="transmembrane region" description="Helical" evidence="1">
    <location>
        <begin position="38"/>
        <end position="62"/>
    </location>
</feature>
<keyword evidence="1" id="KW-0812">Transmembrane</keyword>
<reference evidence="2" key="1">
    <citation type="submission" date="2018-01" db="EMBL/GenBank/DDBJ databases">
        <title>An insight into the sialome of Amazonian anophelines.</title>
        <authorList>
            <person name="Ribeiro J.M."/>
            <person name="Scarpassa V."/>
            <person name="Calvo E."/>
        </authorList>
    </citation>
    <scope>NUCLEOTIDE SEQUENCE</scope>
    <source>
        <tissue evidence="2">Salivary glands</tissue>
    </source>
</reference>
<dbReference type="EMBL" id="GGFM01008724">
    <property type="protein sequence ID" value="MBW29475.1"/>
    <property type="molecule type" value="Transcribed_RNA"/>
</dbReference>
<feature type="transmembrane region" description="Helical" evidence="1">
    <location>
        <begin position="6"/>
        <end position="26"/>
    </location>
</feature>
<evidence type="ECO:0000313" key="2">
    <source>
        <dbReference type="EMBL" id="MBW29475.1"/>
    </source>
</evidence>
<accession>A0A2M3ZLU3</accession>
<dbReference type="AlphaFoldDB" id="A0A2M3ZLU3"/>
<sequence length="109" mass="12507">MMLFWTLFQEFSFLFLLCFLSFLVSLFDFSPRLAHPRFIIMCTLLSTSSLFSLSLYCFFFSFGRAGDGHGMPKIDYLTTTTKPILKLLKGRGKGGQQSSIDHFICLDHL</sequence>
<name>A0A2M3ZLU3_9DIPT</name>
<keyword evidence="1" id="KW-1133">Transmembrane helix</keyword>
<evidence type="ECO:0000256" key="1">
    <source>
        <dbReference type="SAM" id="Phobius"/>
    </source>
</evidence>
<organism evidence="2">
    <name type="scientific">Anopheles braziliensis</name>
    <dbReference type="NCBI Taxonomy" id="58242"/>
    <lineage>
        <taxon>Eukaryota</taxon>
        <taxon>Metazoa</taxon>
        <taxon>Ecdysozoa</taxon>
        <taxon>Arthropoda</taxon>
        <taxon>Hexapoda</taxon>
        <taxon>Insecta</taxon>
        <taxon>Pterygota</taxon>
        <taxon>Neoptera</taxon>
        <taxon>Endopterygota</taxon>
        <taxon>Diptera</taxon>
        <taxon>Nematocera</taxon>
        <taxon>Culicoidea</taxon>
        <taxon>Culicidae</taxon>
        <taxon>Anophelinae</taxon>
        <taxon>Anopheles</taxon>
    </lineage>
</organism>